<protein>
    <submittedName>
        <fullName evidence="2">Uncharacterized protein</fullName>
    </submittedName>
</protein>
<name>A0A1E3Q5J2_LIPST</name>
<evidence type="ECO:0000313" key="4">
    <source>
        <dbReference type="Proteomes" id="UP000094385"/>
    </source>
</evidence>
<accession>A0A1E3Q5J2</accession>
<evidence type="ECO:0000313" key="2">
    <source>
        <dbReference type="EMBL" id="ODQ72764.1"/>
    </source>
</evidence>
<dbReference type="AlphaFoldDB" id="A0A1E3Q5J2"/>
<organism evidence="2 4">
    <name type="scientific">Lipomyces starkeyi NRRL Y-11557</name>
    <dbReference type="NCBI Taxonomy" id="675824"/>
    <lineage>
        <taxon>Eukaryota</taxon>
        <taxon>Fungi</taxon>
        <taxon>Dikarya</taxon>
        <taxon>Ascomycota</taxon>
        <taxon>Saccharomycotina</taxon>
        <taxon>Lipomycetes</taxon>
        <taxon>Lipomycetales</taxon>
        <taxon>Lipomycetaceae</taxon>
        <taxon>Lipomyces</taxon>
    </lineage>
</organism>
<dbReference type="EMBL" id="KV454295">
    <property type="protein sequence ID" value="ODQ72764.1"/>
    <property type="molecule type" value="Genomic_DNA"/>
</dbReference>
<feature type="region of interest" description="Disordered" evidence="1">
    <location>
        <begin position="1"/>
        <end position="41"/>
    </location>
</feature>
<evidence type="ECO:0000256" key="1">
    <source>
        <dbReference type="SAM" id="MobiDB-lite"/>
    </source>
</evidence>
<sequence length="94" mass="10490">MNLGTDSEGGSDESLRSRSRRRLDVSQSSTFSDDVVSPDESASQVLAVDVESSLSLSPIIRSRPMPPKSWVWEHFQTTELETTYIDKSSKEPSR</sequence>
<dbReference type="EMBL" id="KV454290">
    <property type="protein sequence ID" value="ODQ76006.1"/>
    <property type="molecule type" value="Genomic_DNA"/>
</dbReference>
<reference evidence="2 4" key="1">
    <citation type="journal article" date="2016" name="Proc. Natl. Acad. Sci. U.S.A.">
        <title>Comparative genomics of biotechnologically important yeasts.</title>
        <authorList>
            <person name="Riley R."/>
            <person name="Haridas S."/>
            <person name="Wolfe K.H."/>
            <person name="Lopes M.R."/>
            <person name="Hittinger C.T."/>
            <person name="Goeker M."/>
            <person name="Salamov A.A."/>
            <person name="Wisecaver J.H."/>
            <person name="Long T.M."/>
            <person name="Calvey C.H."/>
            <person name="Aerts A.L."/>
            <person name="Barry K.W."/>
            <person name="Choi C."/>
            <person name="Clum A."/>
            <person name="Coughlan A.Y."/>
            <person name="Deshpande S."/>
            <person name="Douglass A.P."/>
            <person name="Hanson S.J."/>
            <person name="Klenk H.-P."/>
            <person name="LaButti K.M."/>
            <person name="Lapidus A."/>
            <person name="Lindquist E.A."/>
            <person name="Lipzen A.M."/>
            <person name="Meier-Kolthoff J.P."/>
            <person name="Ohm R.A."/>
            <person name="Otillar R.P."/>
            <person name="Pangilinan J.L."/>
            <person name="Peng Y."/>
            <person name="Rokas A."/>
            <person name="Rosa C.A."/>
            <person name="Scheuner C."/>
            <person name="Sibirny A.A."/>
            <person name="Slot J.C."/>
            <person name="Stielow J.B."/>
            <person name="Sun H."/>
            <person name="Kurtzman C.P."/>
            <person name="Blackwell M."/>
            <person name="Grigoriev I.V."/>
            <person name="Jeffries T.W."/>
        </authorList>
    </citation>
    <scope>NUCLEOTIDE SEQUENCE [LARGE SCALE GENOMIC DNA]</scope>
    <source>
        <strain evidence="2 4">NRRL Y-11557</strain>
    </source>
</reference>
<gene>
    <name evidence="3" type="ORF">LIPSTDRAFT_68718</name>
    <name evidence="2" type="ORF">LIPSTDRAFT_72396</name>
</gene>
<proteinExistence type="predicted"/>
<dbReference type="Proteomes" id="UP000094385">
    <property type="component" value="Unassembled WGS sequence"/>
</dbReference>
<evidence type="ECO:0000313" key="3">
    <source>
        <dbReference type="EMBL" id="ODQ76006.1"/>
    </source>
</evidence>
<keyword evidence="4" id="KW-1185">Reference proteome</keyword>